<gene>
    <name evidence="1" type="ORF">LOK49_LG05G03591</name>
</gene>
<name>A0ACC0HLV9_9ERIC</name>
<keyword evidence="1" id="KW-0012">Acyltransferase</keyword>
<evidence type="ECO:0000313" key="2">
    <source>
        <dbReference type="Proteomes" id="UP001060215"/>
    </source>
</evidence>
<reference evidence="1 2" key="1">
    <citation type="journal article" date="2022" name="Plant J.">
        <title>Chromosome-level genome of Camellia lanceoleosa provides a valuable resource for understanding genome evolution and self-incompatibility.</title>
        <authorList>
            <person name="Gong W."/>
            <person name="Xiao S."/>
            <person name="Wang L."/>
            <person name="Liao Z."/>
            <person name="Chang Y."/>
            <person name="Mo W."/>
            <person name="Hu G."/>
            <person name="Li W."/>
            <person name="Zhao G."/>
            <person name="Zhu H."/>
            <person name="Hu X."/>
            <person name="Ji K."/>
            <person name="Xiang X."/>
            <person name="Song Q."/>
            <person name="Yuan D."/>
            <person name="Jin S."/>
            <person name="Zhang L."/>
        </authorList>
    </citation>
    <scope>NUCLEOTIDE SEQUENCE [LARGE SCALE GENOMIC DNA]</scope>
    <source>
        <strain evidence="1">SQ_2022a</strain>
    </source>
</reference>
<evidence type="ECO:0000313" key="1">
    <source>
        <dbReference type="EMBL" id="KAI8013663.1"/>
    </source>
</evidence>
<protein>
    <submittedName>
        <fullName evidence="1">1-acyl-sn-glycerol-3-phosphate acyltransferase 4</fullName>
    </submittedName>
</protein>
<dbReference type="EMBL" id="CM045761">
    <property type="protein sequence ID" value="KAI8013663.1"/>
    <property type="molecule type" value="Genomic_DNA"/>
</dbReference>
<comment type="caution">
    <text evidence="1">The sequence shown here is derived from an EMBL/GenBank/DDBJ whole genome shotgun (WGS) entry which is preliminary data.</text>
</comment>
<keyword evidence="2" id="KW-1185">Reference proteome</keyword>
<keyword evidence="1" id="KW-0808">Transferase</keyword>
<organism evidence="1 2">
    <name type="scientific">Camellia lanceoleosa</name>
    <dbReference type="NCBI Taxonomy" id="1840588"/>
    <lineage>
        <taxon>Eukaryota</taxon>
        <taxon>Viridiplantae</taxon>
        <taxon>Streptophyta</taxon>
        <taxon>Embryophyta</taxon>
        <taxon>Tracheophyta</taxon>
        <taxon>Spermatophyta</taxon>
        <taxon>Magnoliopsida</taxon>
        <taxon>eudicotyledons</taxon>
        <taxon>Gunneridae</taxon>
        <taxon>Pentapetalae</taxon>
        <taxon>asterids</taxon>
        <taxon>Ericales</taxon>
        <taxon>Theaceae</taxon>
        <taxon>Camellia</taxon>
    </lineage>
</organism>
<accession>A0ACC0HLV9</accession>
<dbReference type="Proteomes" id="UP001060215">
    <property type="component" value="Chromosome 4"/>
</dbReference>
<sequence>MYLWNLALRKGCLGCIKYVLKSTLMKLPIFGWGFHVLEFIPVERKWEIDEPIMHQMLSSFANPSEPLWLAVFPEGTDFNEQKCKKSQKLAAENGLPLLKNVLLPKTKGFYTCLEILRGSLDAVYDITIAYKHQCPSFVDNLFGVDPSEVHIHVRRIPIKEMPASESETTTWLMNTFQLKDQMLSDFGDHGHFPNEGTEGDLSPLNGLLYQHIVLSGGSTMYPGLPSRLEKEILDRYLEAVLKGNKDGLKKLRMHRSFGLAEKITWKRELHV</sequence>
<proteinExistence type="predicted"/>